<protein>
    <submittedName>
        <fullName evidence="2">Class I SAM-dependent methyltransferase</fullName>
    </submittedName>
</protein>
<dbReference type="Proteomes" id="UP001651880">
    <property type="component" value="Unassembled WGS sequence"/>
</dbReference>
<name>A0ABT1NJJ3_9FIRM</name>
<evidence type="ECO:0000313" key="2">
    <source>
        <dbReference type="EMBL" id="MCQ1530056.1"/>
    </source>
</evidence>
<dbReference type="PANTHER" id="PTHR43861">
    <property type="entry name" value="TRANS-ACONITATE 2-METHYLTRANSFERASE-RELATED"/>
    <property type="match status" value="1"/>
</dbReference>
<evidence type="ECO:0000313" key="3">
    <source>
        <dbReference type="Proteomes" id="UP001651880"/>
    </source>
</evidence>
<dbReference type="InterPro" id="IPR029063">
    <property type="entry name" value="SAM-dependent_MTases_sf"/>
</dbReference>
<dbReference type="EMBL" id="JAJEKE010000008">
    <property type="protein sequence ID" value="MCQ1530056.1"/>
    <property type="molecule type" value="Genomic_DNA"/>
</dbReference>
<sequence>MNAKYWDNKVEWLKAIRTGWFNVDYIEFLVEKVWKIHKPVNIIDFGCGFGYVGLILLPILPKGSTYTGIDISDNLLNEAKNIFANSDYKTTFVKEDLNNYIPNKKYDIAISQAVLRHIPNAKFILEKMIQSVASGGLVICMETDMEMEKAGQYFSGLDYSELGKIPLMQKMWKKELNSGGRDYRFGIKIPSLMQEFGLHNVRVRMSDSVYFINPYGDKSEHSKQYDAITSAWGWNKKLSEEEKKAYIKYLEDKGLDGQEAEMYVSSEQKISEYVMNNKDNAFIIKAPCTLISFGIK</sequence>
<organism evidence="2 3">
    <name type="scientific">Lutispora saccharofermentans</name>
    <dbReference type="NCBI Taxonomy" id="3024236"/>
    <lineage>
        <taxon>Bacteria</taxon>
        <taxon>Bacillati</taxon>
        <taxon>Bacillota</taxon>
        <taxon>Clostridia</taxon>
        <taxon>Lutisporales</taxon>
        <taxon>Lutisporaceae</taxon>
        <taxon>Lutispora</taxon>
    </lineage>
</organism>
<dbReference type="Pfam" id="PF13847">
    <property type="entry name" value="Methyltransf_31"/>
    <property type="match status" value="1"/>
</dbReference>
<dbReference type="CDD" id="cd02440">
    <property type="entry name" value="AdoMet_MTases"/>
    <property type="match status" value="1"/>
</dbReference>
<comment type="caution">
    <text evidence="2">The sequence shown here is derived from an EMBL/GenBank/DDBJ whole genome shotgun (WGS) entry which is preliminary data.</text>
</comment>
<dbReference type="SUPFAM" id="SSF53335">
    <property type="entry name" value="S-adenosyl-L-methionine-dependent methyltransferases"/>
    <property type="match status" value="1"/>
</dbReference>
<dbReference type="GO" id="GO:0032259">
    <property type="term" value="P:methylation"/>
    <property type="evidence" value="ECO:0007669"/>
    <property type="project" value="UniProtKB-KW"/>
</dbReference>
<dbReference type="GO" id="GO:0008168">
    <property type="term" value="F:methyltransferase activity"/>
    <property type="evidence" value="ECO:0007669"/>
    <property type="project" value="UniProtKB-KW"/>
</dbReference>
<reference evidence="2 3" key="1">
    <citation type="submission" date="2021-10" db="EMBL/GenBank/DDBJ databases">
        <title>Lutispora strain m25 sp. nov., a thermophilic, non-spore-forming bacterium isolated from a lab-scale methanogenic bioreactor digesting anaerobic sludge.</title>
        <authorList>
            <person name="El Houari A."/>
            <person name="Mcdonald J."/>
        </authorList>
    </citation>
    <scope>NUCLEOTIDE SEQUENCE [LARGE SCALE GENOMIC DNA]</scope>
    <source>
        <strain evidence="3">m25</strain>
    </source>
</reference>
<dbReference type="InterPro" id="IPR025714">
    <property type="entry name" value="Methyltranfer_dom"/>
</dbReference>
<dbReference type="Gene3D" id="3.40.50.150">
    <property type="entry name" value="Vaccinia Virus protein VP39"/>
    <property type="match status" value="1"/>
</dbReference>
<keyword evidence="3" id="KW-1185">Reference proteome</keyword>
<evidence type="ECO:0000259" key="1">
    <source>
        <dbReference type="Pfam" id="PF13847"/>
    </source>
</evidence>
<keyword evidence="2" id="KW-0808">Transferase</keyword>
<accession>A0ABT1NJJ3</accession>
<dbReference type="RefSeq" id="WP_255227572.1">
    <property type="nucleotide sequence ID" value="NZ_JAJEKE010000008.1"/>
</dbReference>
<gene>
    <name evidence="2" type="ORF">LJD61_10925</name>
</gene>
<keyword evidence="2" id="KW-0489">Methyltransferase</keyword>
<dbReference type="Gene3D" id="1.10.150.350">
    <property type="match status" value="1"/>
</dbReference>
<proteinExistence type="predicted"/>
<feature type="domain" description="Methyltransferase" evidence="1">
    <location>
        <begin position="37"/>
        <end position="144"/>
    </location>
</feature>